<dbReference type="PANTHER" id="PTHR21230">
    <property type="entry name" value="VESICLE TRANSPORT V-SNARE PROTEIN VTI1-RELATED"/>
    <property type="match status" value="1"/>
</dbReference>
<keyword evidence="3 9" id="KW-0812">Transmembrane</keyword>
<evidence type="ECO:0000256" key="7">
    <source>
        <dbReference type="ARBA" id="ARBA00023136"/>
    </source>
</evidence>
<evidence type="ECO:0000256" key="3">
    <source>
        <dbReference type="ARBA" id="ARBA00022692"/>
    </source>
</evidence>
<keyword evidence="6 8" id="KW-0175">Coiled coil</keyword>
<name>A0AAN7TVP0_9MYCE</name>
<evidence type="ECO:0000313" key="10">
    <source>
        <dbReference type="EMBL" id="KAK5580719.1"/>
    </source>
</evidence>
<dbReference type="PANTHER" id="PTHR21230:SF79">
    <property type="entry name" value="T-SNARE COILED-COIL HOMOLOGY DOMAIN-CONTAINING PROTEIN"/>
    <property type="match status" value="1"/>
</dbReference>
<dbReference type="GO" id="GO:0031902">
    <property type="term" value="C:late endosome membrane"/>
    <property type="evidence" value="ECO:0007669"/>
    <property type="project" value="TreeGrafter"/>
</dbReference>
<dbReference type="InterPro" id="IPR038407">
    <property type="entry name" value="v-SNARE_N_sf"/>
</dbReference>
<dbReference type="GO" id="GO:0015031">
    <property type="term" value="P:protein transport"/>
    <property type="evidence" value="ECO:0007669"/>
    <property type="project" value="UniProtKB-KW"/>
</dbReference>
<dbReference type="SUPFAM" id="SSF58038">
    <property type="entry name" value="SNARE fusion complex"/>
    <property type="match status" value="1"/>
</dbReference>
<dbReference type="GO" id="GO:0031201">
    <property type="term" value="C:SNARE complex"/>
    <property type="evidence" value="ECO:0007669"/>
    <property type="project" value="TreeGrafter"/>
</dbReference>
<reference evidence="10 11" key="1">
    <citation type="submission" date="2023-11" db="EMBL/GenBank/DDBJ databases">
        <title>Dfirmibasis_genome.</title>
        <authorList>
            <person name="Edelbroek B."/>
            <person name="Kjellin J."/>
            <person name="Jerlstrom-Hultqvist J."/>
            <person name="Soderbom F."/>
        </authorList>
    </citation>
    <scope>NUCLEOTIDE SEQUENCE [LARGE SCALE GENOMIC DNA]</scope>
    <source>
        <strain evidence="10 11">TNS-C-14</strain>
    </source>
</reference>
<protein>
    <recommendedName>
        <fullName evidence="12">t-SNARE coiled-coil homology domain-containing protein</fullName>
    </recommendedName>
</protein>
<comment type="subcellular location">
    <subcellularLocation>
        <location evidence="1">Membrane</location>
        <topology evidence="1">Single-pass type IV membrane protein</topology>
    </subcellularLocation>
</comment>
<feature type="coiled-coil region" evidence="8">
    <location>
        <begin position="161"/>
        <end position="188"/>
    </location>
</feature>
<keyword evidence="7 9" id="KW-0472">Membrane</keyword>
<evidence type="ECO:0000256" key="1">
    <source>
        <dbReference type="ARBA" id="ARBA00004211"/>
    </source>
</evidence>
<evidence type="ECO:0000256" key="4">
    <source>
        <dbReference type="ARBA" id="ARBA00022927"/>
    </source>
</evidence>
<organism evidence="10 11">
    <name type="scientific">Dictyostelium firmibasis</name>
    <dbReference type="NCBI Taxonomy" id="79012"/>
    <lineage>
        <taxon>Eukaryota</taxon>
        <taxon>Amoebozoa</taxon>
        <taxon>Evosea</taxon>
        <taxon>Eumycetozoa</taxon>
        <taxon>Dictyostelia</taxon>
        <taxon>Dictyosteliales</taxon>
        <taxon>Dictyosteliaceae</taxon>
        <taxon>Dictyostelium</taxon>
    </lineage>
</organism>
<dbReference type="GO" id="GO:0005794">
    <property type="term" value="C:Golgi apparatus"/>
    <property type="evidence" value="ECO:0007669"/>
    <property type="project" value="TreeGrafter"/>
</dbReference>
<accession>A0AAN7TVP0</accession>
<comment type="caution">
    <text evidence="10">The sequence shown here is derived from an EMBL/GenBank/DDBJ whole genome shotgun (WGS) entry which is preliminary data.</text>
</comment>
<proteinExistence type="predicted"/>
<feature type="transmembrane region" description="Helical" evidence="9">
    <location>
        <begin position="201"/>
        <end position="222"/>
    </location>
</feature>
<dbReference type="Gene3D" id="1.20.5.110">
    <property type="match status" value="1"/>
</dbReference>
<sequence>MADIQEYEIELDKIIYEIGNSIKNLRKYKNSLEVTGGIDLLKNRLKRAKWVLRSLKLDLKELSEFEIKKYQSKVNKYEEQIKTLENDLNWIEKVGNEESGDLKIDDSNIKNNNGILKNDNEYQDIMKKAKNFQENDKKITTSTLETIIKVNEIGTSTLGEMAIQEGQMKRIQNDMNEIDSNLKLATRQMRSFARKMATDKIILGFILLIIAGIIVLIVYSTIKSKFSS</sequence>
<dbReference type="GO" id="GO:0000149">
    <property type="term" value="F:SNARE binding"/>
    <property type="evidence" value="ECO:0007669"/>
    <property type="project" value="TreeGrafter"/>
</dbReference>
<dbReference type="GO" id="GO:0012507">
    <property type="term" value="C:ER to Golgi transport vesicle membrane"/>
    <property type="evidence" value="ECO:0007669"/>
    <property type="project" value="TreeGrafter"/>
</dbReference>
<dbReference type="Proteomes" id="UP001344447">
    <property type="component" value="Unassembled WGS sequence"/>
</dbReference>
<evidence type="ECO:0000256" key="8">
    <source>
        <dbReference type="SAM" id="Coils"/>
    </source>
</evidence>
<evidence type="ECO:0000256" key="2">
    <source>
        <dbReference type="ARBA" id="ARBA00022448"/>
    </source>
</evidence>
<dbReference type="AlphaFoldDB" id="A0AAN7TVP0"/>
<dbReference type="EMBL" id="JAVFKY010000002">
    <property type="protein sequence ID" value="KAK5580719.1"/>
    <property type="molecule type" value="Genomic_DNA"/>
</dbReference>
<evidence type="ECO:0000256" key="9">
    <source>
        <dbReference type="SAM" id="Phobius"/>
    </source>
</evidence>
<gene>
    <name evidence="10" type="ORF">RB653_000743</name>
</gene>
<evidence type="ECO:0000256" key="5">
    <source>
        <dbReference type="ARBA" id="ARBA00022989"/>
    </source>
</evidence>
<evidence type="ECO:0000256" key="6">
    <source>
        <dbReference type="ARBA" id="ARBA00023054"/>
    </source>
</evidence>
<evidence type="ECO:0008006" key="12">
    <source>
        <dbReference type="Google" id="ProtNLM"/>
    </source>
</evidence>
<keyword evidence="2" id="KW-0813">Transport</keyword>
<evidence type="ECO:0000313" key="11">
    <source>
        <dbReference type="Proteomes" id="UP001344447"/>
    </source>
</evidence>
<dbReference type="GO" id="GO:0006906">
    <property type="term" value="P:vesicle fusion"/>
    <property type="evidence" value="ECO:0007669"/>
    <property type="project" value="TreeGrafter"/>
</dbReference>
<keyword evidence="11" id="KW-1185">Reference proteome</keyword>
<dbReference type="Gene3D" id="1.20.58.400">
    <property type="entry name" value="t-snare proteins"/>
    <property type="match status" value="1"/>
</dbReference>
<dbReference type="GO" id="GO:0005484">
    <property type="term" value="F:SNAP receptor activity"/>
    <property type="evidence" value="ECO:0007669"/>
    <property type="project" value="TreeGrafter"/>
</dbReference>
<dbReference type="GO" id="GO:0005789">
    <property type="term" value="C:endoplasmic reticulum membrane"/>
    <property type="evidence" value="ECO:0007669"/>
    <property type="project" value="TreeGrafter"/>
</dbReference>
<feature type="coiled-coil region" evidence="8">
    <location>
        <begin position="38"/>
        <end position="94"/>
    </location>
</feature>
<keyword evidence="5 9" id="KW-1133">Transmembrane helix</keyword>
<keyword evidence="4" id="KW-0653">Protein transport</keyword>